<evidence type="ECO:0000313" key="4">
    <source>
        <dbReference type="Proteomes" id="UP000798488"/>
    </source>
</evidence>
<dbReference type="Pfam" id="PF01597">
    <property type="entry name" value="GCV_H"/>
    <property type="match status" value="1"/>
</dbReference>
<dbReference type="Proteomes" id="UP000798488">
    <property type="component" value="Unassembled WGS sequence"/>
</dbReference>
<protein>
    <submittedName>
        <fullName evidence="3">Glycine cleavage system H protein</fullName>
    </submittedName>
</protein>
<dbReference type="RefSeq" id="WP_161821572.1">
    <property type="nucleotide sequence ID" value="NZ_LSRS01000003.1"/>
</dbReference>
<evidence type="ECO:0000256" key="1">
    <source>
        <dbReference type="ARBA" id="ARBA00022823"/>
    </source>
</evidence>
<organism evidence="3 4">
    <name type="scientific">Sporotomaculum syntrophicum</name>
    <dbReference type="NCBI Taxonomy" id="182264"/>
    <lineage>
        <taxon>Bacteria</taxon>
        <taxon>Bacillati</taxon>
        <taxon>Bacillota</taxon>
        <taxon>Clostridia</taxon>
        <taxon>Eubacteriales</taxon>
        <taxon>Desulfallaceae</taxon>
        <taxon>Sporotomaculum</taxon>
    </lineage>
</organism>
<dbReference type="EMBL" id="LSRS01000003">
    <property type="protein sequence ID" value="KAF1085051.1"/>
    <property type="molecule type" value="Genomic_DNA"/>
</dbReference>
<dbReference type="InterPro" id="IPR033753">
    <property type="entry name" value="GCV_H/Fam206"/>
</dbReference>
<reference evidence="3" key="1">
    <citation type="submission" date="2016-02" db="EMBL/GenBank/DDBJ databases">
        <title>Draft Genome Sequence of Sporotomaculum syntrophicum Strain FB, a Syntrophic Benzoate Degrader.</title>
        <authorList>
            <person name="Nobu M.K."/>
            <person name="Narihiro T."/>
            <person name="Qiu Y.-L."/>
            <person name="Ohashi A."/>
            <person name="Liu W.-T."/>
            <person name="Yuji S."/>
        </authorList>
    </citation>
    <scope>NUCLEOTIDE SEQUENCE</scope>
    <source>
        <strain evidence="3">FB</strain>
    </source>
</reference>
<dbReference type="GO" id="GO:0005960">
    <property type="term" value="C:glycine cleavage complex"/>
    <property type="evidence" value="ECO:0007669"/>
    <property type="project" value="InterPro"/>
</dbReference>
<dbReference type="InterPro" id="IPR011053">
    <property type="entry name" value="Single_hybrid_motif"/>
</dbReference>
<dbReference type="CDD" id="cd06848">
    <property type="entry name" value="GCS_H"/>
    <property type="match status" value="1"/>
</dbReference>
<name>A0A9D2WQG7_9FIRM</name>
<evidence type="ECO:0000313" key="3">
    <source>
        <dbReference type="EMBL" id="KAF1085051.1"/>
    </source>
</evidence>
<dbReference type="GO" id="GO:0019464">
    <property type="term" value="P:glycine decarboxylation via glycine cleavage system"/>
    <property type="evidence" value="ECO:0007669"/>
    <property type="project" value="InterPro"/>
</dbReference>
<dbReference type="GO" id="GO:0005737">
    <property type="term" value="C:cytoplasm"/>
    <property type="evidence" value="ECO:0007669"/>
    <property type="project" value="TreeGrafter"/>
</dbReference>
<dbReference type="PROSITE" id="PS50968">
    <property type="entry name" value="BIOTINYL_LIPOYL"/>
    <property type="match status" value="1"/>
</dbReference>
<dbReference type="InterPro" id="IPR002930">
    <property type="entry name" value="GCV_H"/>
</dbReference>
<dbReference type="InterPro" id="IPR000089">
    <property type="entry name" value="Biotin_lipoyl"/>
</dbReference>
<accession>A0A9D2WQG7</accession>
<dbReference type="OrthoDB" id="9796712at2"/>
<keyword evidence="4" id="KW-1185">Reference proteome</keyword>
<evidence type="ECO:0000259" key="2">
    <source>
        <dbReference type="PROSITE" id="PS50968"/>
    </source>
</evidence>
<proteinExistence type="predicted"/>
<dbReference type="AlphaFoldDB" id="A0A9D2WQG7"/>
<dbReference type="Gene3D" id="2.40.50.100">
    <property type="match status" value="1"/>
</dbReference>
<comment type="caution">
    <text evidence="3">The sequence shown here is derived from an EMBL/GenBank/DDBJ whole genome shotgun (WGS) entry which is preliminary data.</text>
</comment>
<dbReference type="GO" id="GO:0009249">
    <property type="term" value="P:protein lipoylation"/>
    <property type="evidence" value="ECO:0007669"/>
    <property type="project" value="TreeGrafter"/>
</dbReference>
<sequence>MSEKGYLEFVYDKFVFRVREDYLYHKDECWAKEEDNGLITVGVTDYLQATGGMVMVTEINEAGSEVEEGGEIGTLEAKKPTKKAKTVVGLTSPVSGVIKDVNDNMEEDPVQINRDPYGEGWICKIEPTNWAEEKQKLMNAKTYFPLMEEKIKKVIKKFLDEGKDIEFY</sequence>
<dbReference type="SUPFAM" id="SSF51230">
    <property type="entry name" value="Single hybrid motif"/>
    <property type="match status" value="1"/>
</dbReference>
<dbReference type="PANTHER" id="PTHR11715">
    <property type="entry name" value="GLYCINE CLEAVAGE SYSTEM H PROTEIN"/>
    <property type="match status" value="1"/>
</dbReference>
<gene>
    <name evidence="3" type="primary">gcvH</name>
    <name evidence="3" type="ORF">SPSYN_01187</name>
</gene>
<dbReference type="PANTHER" id="PTHR11715:SF3">
    <property type="entry name" value="GLYCINE CLEAVAGE SYSTEM H PROTEIN-RELATED"/>
    <property type="match status" value="1"/>
</dbReference>
<feature type="domain" description="Lipoyl-binding" evidence="2">
    <location>
        <begin position="38"/>
        <end position="126"/>
    </location>
</feature>
<keyword evidence="1" id="KW-0450">Lipoyl</keyword>